<keyword evidence="5" id="KW-0507">mRNA processing</keyword>
<evidence type="ECO:0000256" key="3">
    <source>
        <dbReference type="ARBA" id="ARBA00010362"/>
    </source>
</evidence>
<dbReference type="CTD" id="10078"/>
<comment type="similarity">
    <text evidence="3">Belongs to the TSSC4 family.</text>
</comment>
<evidence type="ECO:0000256" key="11">
    <source>
        <dbReference type="SAM" id="MobiDB-lite"/>
    </source>
</evidence>
<feature type="region of interest" description="Disordered" evidence="11">
    <location>
        <begin position="246"/>
        <end position="285"/>
    </location>
</feature>
<evidence type="ECO:0000256" key="5">
    <source>
        <dbReference type="ARBA" id="ARBA00022664"/>
    </source>
</evidence>
<evidence type="ECO:0000313" key="13">
    <source>
        <dbReference type="Proteomes" id="UP000265140"/>
    </source>
</evidence>
<evidence type="ECO:0000256" key="7">
    <source>
        <dbReference type="ARBA" id="ARBA00023187"/>
    </source>
</evidence>
<keyword evidence="7" id="KW-0508">mRNA splicing</keyword>
<dbReference type="RefSeq" id="XP_010888785.1">
    <property type="nucleotide sequence ID" value="XM_010890483.5"/>
</dbReference>
<dbReference type="PANTHER" id="PTHR13445">
    <property type="entry name" value="TUMOR SUPPRESSING SUBTRANSFERABLE CANDIDATE 4 TSSC4"/>
    <property type="match status" value="1"/>
</dbReference>
<dbReference type="GeneID" id="105022243"/>
<dbReference type="Ensembl" id="ENSELUT00000111078.1">
    <property type="protein sequence ID" value="ENSELUP00000094656.1"/>
    <property type="gene ID" value="ENSELUG00000040510.1"/>
</dbReference>
<dbReference type="AlphaFoldDB" id="A0AAY5L0Z3"/>
<dbReference type="KEGG" id="els:105022243"/>
<evidence type="ECO:0000256" key="2">
    <source>
        <dbReference type="ARBA" id="ARBA00004496"/>
    </source>
</evidence>
<dbReference type="InterPro" id="IPR029338">
    <property type="entry name" value="TSSC4"/>
</dbReference>
<evidence type="ECO:0000256" key="8">
    <source>
        <dbReference type="ARBA" id="ARBA00023242"/>
    </source>
</evidence>
<proteinExistence type="inferred from homology"/>
<keyword evidence="13" id="KW-1185">Reference proteome</keyword>
<dbReference type="Proteomes" id="UP000265140">
    <property type="component" value="Chromosome 2"/>
</dbReference>
<evidence type="ECO:0000256" key="10">
    <source>
        <dbReference type="ARBA" id="ARBA00045970"/>
    </source>
</evidence>
<sequence>MCEQEEDRACPLSSDTMKLKDDLSLIDSDPDECNVSIDPKVEDLSSSSDDEEHQNSVPNSGPKKPAFSLTGGSSSFSSRSQSIFDCLESAAKLASSHIGLDNGIDGSFTCPPPHPLMPTGKKYQENVGKLVSKPTCKGGVPDYLVNPERWTRYSLEDVPETSDHKNKMVAQQYIQSLQKNKSVMAEDPEEPFTPTFNQGLSSSSEHKIVFSKPSRGLKDCDPEGNKLDQPKKSWMGLSHLDEEEEEGIGLGAISPHRLKESEKKRKWTLVKDEESGSLNDGKDQTPIGFIINRKVNRKNFRKTSEKDKN</sequence>
<keyword evidence="6" id="KW-0747">Spliceosome</keyword>
<reference evidence="12" key="2">
    <citation type="submission" date="2025-05" db="UniProtKB">
        <authorList>
            <consortium name="Ensembl"/>
        </authorList>
    </citation>
    <scope>IDENTIFICATION</scope>
</reference>
<keyword evidence="4" id="KW-0963">Cytoplasm</keyword>
<comment type="subcellular location">
    <subcellularLocation>
        <location evidence="2">Cytoplasm</location>
    </subcellularLocation>
    <subcellularLocation>
        <location evidence="1">Nucleus</location>
    </subcellularLocation>
</comment>
<protein>
    <recommendedName>
        <fullName evidence="9">U5 small nuclear ribonucleoprotein TSSC4</fullName>
    </recommendedName>
</protein>
<dbReference type="GO" id="GO:0005737">
    <property type="term" value="C:cytoplasm"/>
    <property type="evidence" value="ECO:0007669"/>
    <property type="project" value="UniProtKB-SubCell"/>
</dbReference>
<dbReference type="Pfam" id="PF15264">
    <property type="entry name" value="TSSC4"/>
    <property type="match status" value="1"/>
</dbReference>
<evidence type="ECO:0000313" key="12">
    <source>
        <dbReference type="Ensembl" id="ENSELUP00000094656.1"/>
    </source>
</evidence>
<dbReference type="Ensembl" id="ENSELUT00000108789.1">
    <property type="protein sequence ID" value="ENSELUP00000096064.1"/>
    <property type="gene ID" value="ENSELUG00000040510.1"/>
</dbReference>
<feature type="compositionally biased region" description="Basic and acidic residues" evidence="11">
    <location>
        <begin position="216"/>
        <end position="231"/>
    </location>
</feature>
<comment type="function">
    <text evidence="10">Protein associated with the U5 snRNP, during its maturation and its post-splicing recycling and which is required for spliceosomal tri-snRNP complex assembly in the nucleus. Has a molecular sequestering activity and transiently hinders SNRNP200 binding sites for constitutive splicing factors that intervene later during the assembly of the spliceosome and splicing. Together with its molecular sequestering activity, may also function as a molecular adapter and placeholder, coordinating the assembly of the U5 snRNP and its association with the U4/U6 di-snRNP.</text>
</comment>
<dbReference type="GO" id="GO:0008380">
    <property type="term" value="P:RNA splicing"/>
    <property type="evidence" value="ECO:0007669"/>
    <property type="project" value="UniProtKB-KW"/>
</dbReference>
<accession>A0AAY5L0Z3</accession>
<dbReference type="Ensembl" id="ENSELUT00000106954.1">
    <property type="protein sequence ID" value="ENSELUP00000084635.1"/>
    <property type="gene ID" value="ENSELUG00000040510.1"/>
</dbReference>
<dbReference type="Ensembl" id="ENSELUT00000099354.1">
    <property type="protein sequence ID" value="ENSELUP00000097582.1"/>
    <property type="gene ID" value="ENSELUG00000040510.1"/>
</dbReference>
<reference evidence="12 13" key="1">
    <citation type="submission" date="2020-02" db="EMBL/GenBank/DDBJ databases">
        <title>Esox lucius (northern pike) genome, fEsoLuc1, primary haplotype.</title>
        <authorList>
            <person name="Myers G."/>
            <person name="Karagic N."/>
            <person name="Meyer A."/>
            <person name="Pippel M."/>
            <person name="Reichard M."/>
            <person name="Winkler S."/>
            <person name="Tracey A."/>
            <person name="Sims Y."/>
            <person name="Howe K."/>
            <person name="Rhie A."/>
            <person name="Formenti G."/>
            <person name="Durbin R."/>
            <person name="Fedrigo O."/>
            <person name="Jarvis E.D."/>
        </authorList>
    </citation>
    <scope>NUCLEOTIDE SEQUENCE [LARGE SCALE GENOMIC DNA]</scope>
</reference>
<dbReference type="GO" id="GO:0005681">
    <property type="term" value="C:spliceosomal complex"/>
    <property type="evidence" value="ECO:0007669"/>
    <property type="project" value="UniProtKB-KW"/>
</dbReference>
<feature type="compositionally biased region" description="Polar residues" evidence="11">
    <location>
        <begin position="194"/>
        <end position="203"/>
    </location>
</feature>
<dbReference type="PANTHER" id="PTHR13445:SF3">
    <property type="entry name" value="U5 SMALL NUCLEAR RIBONUCLEOPROTEIN TSSC4"/>
    <property type="match status" value="1"/>
</dbReference>
<dbReference type="GO" id="GO:0006397">
    <property type="term" value="P:mRNA processing"/>
    <property type="evidence" value="ECO:0007669"/>
    <property type="project" value="UniProtKB-KW"/>
</dbReference>
<organism evidence="12 13">
    <name type="scientific">Esox lucius</name>
    <name type="common">Northern pike</name>
    <dbReference type="NCBI Taxonomy" id="8010"/>
    <lineage>
        <taxon>Eukaryota</taxon>
        <taxon>Metazoa</taxon>
        <taxon>Chordata</taxon>
        <taxon>Craniata</taxon>
        <taxon>Vertebrata</taxon>
        <taxon>Euteleostomi</taxon>
        <taxon>Actinopterygii</taxon>
        <taxon>Neopterygii</taxon>
        <taxon>Teleostei</taxon>
        <taxon>Protacanthopterygii</taxon>
        <taxon>Esociformes</taxon>
        <taxon>Esocidae</taxon>
        <taxon>Esox</taxon>
    </lineage>
</organism>
<evidence type="ECO:0000256" key="4">
    <source>
        <dbReference type="ARBA" id="ARBA00022490"/>
    </source>
</evidence>
<evidence type="ECO:0000256" key="9">
    <source>
        <dbReference type="ARBA" id="ARBA00035304"/>
    </source>
</evidence>
<evidence type="ECO:0000256" key="1">
    <source>
        <dbReference type="ARBA" id="ARBA00004123"/>
    </source>
</evidence>
<evidence type="ECO:0000256" key="6">
    <source>
        <dbReference type="ARBA" id="ARBA00022728"/>
    </source>
</evidence>
<feature type="region of interest" description="Disordered" evidence="11">
    <location>
        <begin position="24"/>
        <end position="79"/>
    </location>
</feature>
<name>A0AAY5L0Z3_ESOLU</name>
<dbReference type="GeneTree" id="ENSGT00390000011846"/>
<feature type="region of interest" description="Disordered" evidence="11">
    <location>
        <begin position="181"/>
        <end position="234"/>
    </location>
</feature>
<feature type="compositionally biased region" description="Basic and acidic residues" evidence="11">
    <location>
        <begin position="257"/>
        <end position="274"/>
    </location>
</feature>
<keyword evidence="8" id="KW-0539">Nucleus</keyword>